<evidence type="ECO:0000313" key="1">
    <source>
        <dbReference type="Proteomes" id="UP000504637"/>
    </source>
</evidence>
<sequence>MAVTVDSLLTSISEALSAAHVPCVLWGHMMLGVHGVPTMIGSIDFVIADEDLESARQAFALPNLSICKEALKCFMLSGEDSIRLPALHMHVHTSEYEVNVYLQSSTLWFLPSLTQSMLSALAPALPPYLLLASDRTSLPPYRPGRGCGYLPISEHPIMVPQAVVFLEAFTRMLALDFGARDVSQCIYTISYVSQYIDADGLLDLEEFPEPMRTFYVQFRQKNGM</sequence>
<dbReference type="AlphaFoldDB" id="A0A6J3MD07"/>
<reference evidence="2" key="1">
    <citation type="submission" date="2020-01" db="EMBL/GenBank/DDBJ databases">
        <authorList>
            <consortium name="DOE Joint Genome Institute"/>
            <person name="Haridas S."/>
            <person name="Albert R."/>
            <person name="Binder M."/>
            <person name="Bloem J."/>
            <person name="Labutti K."/>
            <person name="Salamov A."/>
            <person name="Andreopoulos B."/>
            <person name="Baker S.E."/>
            <person name="Barry K."/>
            <person name="Bills G."/>
            <person name="Bluhm B.H."/>
            <person name="Cannon C."/>
            <person name="Castanera R."/>
            <person name="Culley D.E."/>
            <person name="Daum C."/>
            <person name="Ezra D."/>
            <person name="Gonzalez J.B."/>
            <person name="Henrissat B."/>
            <person name="Kuo A."/>
            <person name="Liang C."/>
            <person name="Lipzen A."/>
            <person name="Lutzoni F."/>
            <person name="Magnuson J."/>
            <person name="Mondo S."/>
            <person name="Nolan M."/>
            <person name="Ohm R."/>
            <person name="Pangilinan J."/>
            <person name="Park H.-J."/>
            <person name="Ramirez L."/>
            <person name="Alfaro M."/>
            <person name="Sun H."/>
            <person name="Tritt A."/>
            <person name="Yoshinaga Y."/>
            <person name="Zwiers L.-H."/>
            <person name="Turgeon B.G."/>
            <person name="Goodwin S.B."/>
            <person name="Spatafora J.W."/>
            <person name="Crous P.W."/>
            <person name="Grigoriev I.V."/>
        </authorList>
    </citation>
    <scope>NUCLEOTIDE SEQUENCE</scope>
    <source>
        <strain evidence="2">CBS 342.82</strain>
    </source>
</reference>
<protein>
    <recommendedName>
        <fullName evidence="3">Thioredoxin reductase</fullName>
    </recommendedName>
</protein>
<reference evidence="2" key="3">
    <citation type="submission" date="2025-08" db="UniProtKB">
        <authorList>
            <consortium name="RefSeq"/>
        </authorList>
    </citation>
    <scope>IDENTIFICATION</scope>
    <source>
        <strain evidence="2">CBS 342.82</strain>
    </source>
</reference>
<organism evidence="2">
    <name type="scientific">Dissoconium aciculare CBS 342.82</name>
    <dbReference type="NCBI Taxonomy" id="1314786"/>
    <lineage>
        <taxon>Eukaryota</taxon>
        <taxon>Fungi</taxon>
        <taxon>Dikarya</taxon>
        <taxon>Ascomycota</taxon>
        <taxon>Pezizomycotina</taxon>
        <taxon>Dothideomycetes</taxon>
        <taxon>Dothideomycetidae</taxon>
        <taxon>Mycosphaerellales</taxon>
        <taxon>Dissoconiaceae</taxon>
        <taxon>Dissoconium</taxon>
    </lineage>
</organism>
<dbReference type="Proteomes" id="UP000504637">
    <property type="component" value="Unplaced"/>
</dbReference>
<accession>A0A6J3MD07</accession>
<proteinExistence type="predicted"/>
<dbReference type="InterPro" id="IPR043519">
    <property type="entry name" value="NT_sf"/>
</dbReference>
<name>A0A6J3MD07_9PEZI</name>
<dbReference type="RefSeq" id="XP_033462510.1">
    <property type="nucleotide sequence ID" value="XM_033608385.1"/>
</dbReference>
<gene>
    <name evidence="2" type="ORF">K489DRAFT_429729</name>
</gene>
<reference evidence="2" key="2">
    <citation type="submission" date="2020-04" db="EMBL/GenBank/DDBJ databases">
        <authorList>
            <consortium name="NCBI Genome Project"/>
        </authorList>
    </citation>
    <scope>NUCLEOTIDE SEQUENCE</scope>
    <source>
        <strain evidence="2">CBS 342.82</strain>
    </source>
</reference>
<keyword evidence="1" id="KW-1185">Reference proteome</keyword>
<dbReference type="GeneID" id="54366185"/>
<dbReference type="SUPFAM" id="SSF81301">
    <property type="entry name" value="Nucleotidyltransferase"/>
    <property type="match status" value="1"/>
</dbReference>
<evidence type="ECO:0008006" key="3">
    <source>
        <dbReference type="Google" id="ProtNLM"/>
    </source>
</evidence>
<evidence type="ECO:0000313" key="2">
    <source>
        <dbReference type="RefSeq" id="XP_033462510.1"/>
    </source>
</evidence>
<dbReference type="OrthoDB" id="4499271at2759"/>